<gene>
    <name evidence="2" type="ORF">EVOR1521_LOCUS5153</name>
</gene>
<comment type="caution">
    <text evidence="2">The sequence shown here is derived from an EMBL/GenBank/DDBJ whole genome shotgun (WGS) entry which is preliminary data.</text>
</comment>
<feature type="region of interest" description="Disordered" evidence="1">
    <location>
        <begin position="71"/>
        <end position="98"/>
    </location>
</feature>
<dbReference type="InterPro" id="IPR027417">
    <property type="entry name" value="P-loop_NTPase"/>
</dbReference>
<accession>A0AA36MQX5</accession>
<evidence type="ECO:0000313" key="3">
    <source>
        <dbReference type="Proteomes" id="UP001178507"/>
    </source>
</evidence>
<reference evidence="2" key="1">
    <citation type="submission" date="2023-08" db="EMBL/GenBank/DDBJ databases">
        <authorList>
            <person name="Chen Y."/>
            <person name="Shah S."/>
            <person name="Dougan E. K."/>
            <person name="Thang M."/>
            <person name="Chan C."/>
        </authorList>
    </citation>
    <scope>NUCLEOTIDE SEQUENCE</scope>
</reference>
<proteinExistence type="predicted"/>
<dbReference type="EMBL" id="CAUJNA010000353">
    <property type="protein sequence ID" value="CAJ1375977.1"/>
    <property type="molecule type" value="Genomic_DNA"/>
</dbReference>
<evidence type="ECO:0000256" key="1">
    <source>
        <dbReference type="SAM" id="MobiDB-lite"/>
    </source>
</evidence>
<dbReference type="AlphaFoldDB" id="A0AA36MQX5"/>
<sequence>MGVQGFLPKNHGSVLQGTAALAPRHHLQTLQSNELEPAVPIPSSRASSTVALAVGGGLSLSAFTFTLGRKSRRPTRSIRRSTGTTLAPETVHEAPSPESQELDVQSCISCLERRQRPVLDVQFLYATPILRPGSSTERLPALSWQEEAAAIRESLGLEDRGTSEGSSTSYAFSSGNSRARMQVFVATVNILSRLASSCGSSGPSWWHIAAHGDPGTGRLILEDEDGAPQVVSMAAKAFTCQKPPLGVSVLACAGEQAGRALLAAGASFAIVATGQLRDSTARVFASHFYRRLHCACMISESEAPSHGPGLAVRVRSAFQVAKEALKTSGSAAVRADANQLLLLEGPGLAPAIPSSLSNRSCSSAASVWMPVATSPETVAQGSVKNLAPEEMEEGLSFSDCADTDTDFDSLNTEDCVSLTDEMASTISTCSRKTLPEDCEDFVGRGQDLQRFLQLLGAPGGRRVVVLHGACGIGKSALSAELCRFATAPGRRFAPACSMLHFGEQLESLGLAIGGQREQVRGRRRLAYVSLQHCVGDSVQGAATPCAHLMIFAAAAGLAMPADGVGRTCLLIDRAETEYGWEDRFVPELLDKHPQLCVLITRRSPLYRLEGEGGDRWKPVNVALGPLSDMEA</sequence>
<dbReference type="Gene3D" id="3.40.50.300">
    <property type="entry name" value="P-loop containing nucleotide triphosphate hydrolases"/>
    <property type="match status" value="1"/>
</dbReference>
<keyword evidence="3" id="KW-1185">Reference proteome</keyword>
<protein>
    <submittedName>
        <fullName evidence="2">Uncharacterized protein</fullName>
    </submittedName>
</protein>
<name>A0AA36MQX5_9DINO</name>
<feature type="non-terminal residue" evidence="2">
    <location>
        <position position="631"/>
    </location>
</feature>
<evidence type="ECO:0000313" key="2">
    <source>
        <dbReference type="EMBL" id="CAJ1375977.1"/>
    </source>
</evidence>
<organism evidence="2 3">
    <name type="scientific">Effrenium voratum</name>
    <dbReference type="NCBI Taxonomy" id="2562239"/>
    <lineage>
        <taxon>Eukaryota</taxon>
        <taxon>Sar</taxon>
        <taxon>Alveolata</taxon>
        <taxon>Dinophyceae</taxon>
        <taxon>Suessiales</taxon>
        <taxon>Symbiodiniaceae</taxon>
        <taxon>Effrenium</taxon>
    </lineage>
</organism>
<dbReference type="SUPFAM" id="SSF52540">
    <property type="entry name" value="P-loop containing nucleoside triphosphate hydrolases"/>
    <property type="match status" value="1"/>
</dbReference>
<dbReference type="Proteomes" id="UP001178507">
    <property type="component" value="Unassembled WGS sequence"/>
</dbReference>